<dbReference type="FunFam" id="3.40.30.10:FF:000016">
    <property type="entry name" value="Glutathione S-transferase F2"/>
    <property type="match status" value="1"/>
</dbReference>
<dbReference type="Pfam" id="PF13409">
    <property type="entry name" value="GST_N_2"/>
    <property type="match status" value="1"/>
</dbReference>
<dbReference type="FunFam" id="1.20.1050.10:FF:000004">
    <property type="entry name" value="Glutathione S-transferase F2"/>
    <property type="match status" value="1"/>
</dbReference>
<dbReference type="InterPro" id="IPR040079">
    <property type="entry name" value="Glutathione_S-Trfase"/>
</dbReference>
<dbReference type="GO" id="GO:0009636">
    <property type="term" value="P:response to toxic substance"/>
    <property type="evidence" value="ECO:0007669"/>
    <property type="project" value="UniProtKB-ARBA"/>
</dbReference>
<dbReference type="InterPro" id="IPR010987">
    <property type="entry name" value="Glutathione-S-Trfase_C-like"/>
</dbReference>
<dbReference type="EC" id="2.5.1.18" evidence="2"/>
<sequence>MPLTVYGMAQSSCTRRVLATLAEKNITDYTLTTINLLRGEQRDPSFQSLSPFSKVPVLSDPDADVLIYESRAICQYIARKYEGRGEELMPAEGDVKARALFEQACSVEVNFFDVPVYGLCWEKLIKARARLGPPDEALVKENLNKLDTCLAVYENILTKQKYLAGNDFTLADLYHLPYGVEALDVGLKGLMDKYPHVARWFEGLQARDSWGKVLALAASNTL</sequence>
<dbReference type="SFLD" id="SFLDG01154">
    <property type="entry name" value="Main.5:_Phi-like"/>
    <property type="match status" value="1"/>
</dbReference>
<evidence type="ECO:0000313" key="8">
    <source>
        <dbReference type="Proteomes" id="UP000481288"/>
    </source>
</evidence>
<evidence type="ECO:0000259" key="5">
    <source>
        <dbReference type="PROSITE" id="PS50404"/>
    </source>
</evidence>
<dbReference type="Pfam" id="PF00043">
    <property type="entry name" value="GST_C"/>
    <property type="match status" value="1"/>
</dbReference>
<feature type="domain" description="GST N-terminal" evidence="5">
    <location>
        <begin position="1"/>
        <end position="85"/>
    </location>
</feature>
<reference evidence="7 8" key="1">
    <citation type="submission" date="2018-05" db="EMBL/GenBank/DDBJ databases">
        <title>Whole genome sequencing for identification of molecular markers to develop diagnostic detection tools for the regulated plant pathogen Lachnellula willkommii.</title>
        <authorList>
            <person name="Giroux E."/>
            <person name="Bilodeau G."/>
        </authorList>
    </citation>
    <scope>NUCLEOTIDE SEQUENCE [LARGE SCALE GENOMIC DNA]</scope>
    <source>
        <strain evidence="7 8">CBS 625.97</strain>
    </source>
</reference>
<dbReference type="CDD" id="cd03187">
    <property type="entry name" value="GST_C_Phi"/>
    <property type="match status" value="1"/>
</dbReference>
<dbReference type="Gene3D" id="3.40.30.10">
    <property type="entry name" value="Glutaredoxin"/>
    <property type="match status" value="1"/>
</dbReference>
<keyword evidence="8" id="KW-1185">Reference proteome</keyword>
<dbReference type="InterPro" id="IPR036282">
    <property type="entry name" value="Glutathione-S-Trfase_C_sf"/>
</dbReference>
<dbReference type="PANTHER" id="PTHR43900">
    <property type="entry name" value="GLUTATHIONE S-TRANSFERASE RHO"/>
    <property type="match status" value="1"/>
</dbReference>
<comment type="similarity">
    <text evidence="1">Belongs to the GST superfamily. Phi family.</text>
</comment>
<evidence type="ECO:0000313" key="7">
    <source>
        <dbReference type="EMBL" id="TVY56376.1"/>
    </source>
</evidence>
<protein>
    <recommendedName>
        <fullName evidence="2">glutathione transferase</fullName>
        <ecNumber evidence="2">2.5.1.18</ecNumber>
    </recommendedName>
</protein>
<evidence type="ECO:0000256" key="2">
    <source>
        <dbReference type="ARBA" id="ARBA00012452"/>
    </source>
</evidence>
<dbReference type="SFLD" id="SFLDS00019">
    <property type="entry name" value="Glutathione_Transferase_(cytos"/>
    <property type="match status" value="1"/>
</dbReference>
<evidence type="ECO:0000256" key="1">
    <source>
        <dbReference type="ARBA" id="ARBA00010128"/>
    </source>
</evidence>
<gene>
    <name evidence="7" type="primary">hpm2_1</name>
    <name evidence="7" type="ORF">LCER1_G002870</name>
</gene>
<dbReference type="AlphaFoldDB" id="A0A7D8Z2J1"/>
<dbReference type="PROSITE" id="PS50405">
    <property type="entry name" value="GST_CTER"/>
    <property type="match status" value="1"/>
</dbReference>
<comment type="caution">
    <text evidence="7">The sequence shown here is derived from an EMBL/GenBank/DDBJ whole genome shotgun (WGS) entry which is preliminary data.</text>
</comment>
<name>A0A7D8Z2J1_9HELO</name>
<comment type="catalytic activity">
    <reaction evidence="4">
        <text>RX + glutathione = an S-substituted glutathione + a halide anion + H(+)</text>
        <dbReference type="Rhea" id="RHEA:16437"/>
        <dbReference type="ChEBI" id="CHEBI:15378"/>
        <dbReference type="ChEBI" id="CHEBI:16042"/>
        <dbReference type="ChEBI" id="CHEBI:17792"/>
        <dbReference type="ChEBI" id="CHEBI:57925"/>
        <dbReference type="ChEBI" id="CHEBI:90779"/>
        <dbReference type="EC" id="2.5.1.18"/>
    </reaction>
</comment>
<dbReference type="InterPro" id="IPR034347">
    <property type="entry name" value="GST_Phi_C"/>
</dbReference>
<dbReference type="GO" id="GO:0006749">
    <property type="term" value="P:glutathione metabolic process"/>
    <property type="evidence" value="ECO:0007669"/>
    <property type="project" value="TreeGrafter"/>
</dbReference>
<evidence type="ECO:0000259" key="6">
    <source>
        <dbReference type="PROSITE" id="PS50405"/>
    </source>
</evidence>
<dbReference type="GO" id="GO:0004364">
    <property type="term" value="F:glutathione transferase activity"/>
    <property type="evidence" value="ECO:0007669"/>
    <property type="project" value="UniProtKB-EC"/>
</dbReference>
<accession>A0A7D8Z2J1</accession>
<dbReference type="InterPro" id="IPR036249">
    <property type="entry name" value="Thioredoxin-like_sf"/>
</dbReference>
<dbReference type="InterPro" id="IPR004046">
    <property type="entry name" value="GST_C"/>
</dbReference>
<feature type="domain" description="GST C-terminal" evidence="6">
    <location>
        <begin position="94"/>
        <end position="222"/>
    </location>
</feature>
<dbReference type="EMBL" id="QGMG01000165">
    <property type="protein sequence ID" value="TVY56376.1"/>
    <property type="molecule type" value="Genomic_DNA"/>
</dbReference>
<dbReference type="InterPro" id="IPR004045">
    <property type="entry name" value="Glutathione_S-Trfase_N"/>
</dbReference>
<evidence type="ECO:0000256" key="3">
    <source>
        <dbReference type="ARBA" id="ARBA00022679"/>
    </source>
</evidence>
<evidence type="ECO:0000256" key="4">
    <source>
        <dbReference type="ARBA" id="ARBA00047960"/>
    </source>
</evidence>
<dbReference type="Gene3D" id="1.20.1050.10">
    <property type="match status" value="1"/>
</dbReference>
<dbReference type="PROSITE" id="PS50404">
    <property type="entry name" value="GST_NTER"/>
    <property type="match status" value="1"/>
</dbReference>
<dbReference type="GO" id="GO:0005737">
    <property type="term" value="C:cytoplasm"/>
    <property type="evidence" value="ECO:0007669"/>
    <property type="project" value="TreeGrafter"/>
</dbReference>
<keyword evidence="3 7" id="KW-0808">Transferase</keyword>
<dbReference type="SUPFAM" id="SSF47616">
    <property type="entry name" value="GST C-terminal domain-like"/>
    <property type="match status" value="1"/>
</dbReference>
<proteinExistence type="inferred from homology"/>
<dbReference type="SFLD" id="SFLDG00358">
    <property type="entry name" value="Main_(cytGST)"/>
    <property type="match status" value="1"/>
</dbReference>
<dbReference type="SUPFAM" id="SSF52833">
    <property type="entry name" value="Thioredoxin-like"/>
    <property type="match status" value="1"/>
</dbReference>
<dbReference type="OrthoDB" id="249703at2759"/>
<dbReference type="GO" id="GO:0043295">
    <property type="term" value="F:glutathione binding"/>
    <property type="evidence" value="ECO:0007669"/>
    <property type="project" value="TreeGrafter"/>
</dbReference>
<dbReference type="Proteomes" id="UP000481288">
    <property type="component" value="Unassembled WGS sequence"/>
</dbReference>
<organism evidence="7 8">
    <name type="scientific">Lachnellula cervina</name>
    <dbReference type="NCBI Taxonomy" id="1316786"/>
    <lineage>
        <taxon>Eukaryota</taxon>
        <taxon>Fungi</taxon>
        <taxon>Dikarya</taxon>
        <taxon>Ascomycota</taxon>
        <taxon>Pezizomycotina</taxon>
        <taxon>Leotiomycetes</taxon>
        <taxon>Helotiales</taxon>
        <taxon>Lachnaceae</taxon>
        <taxon>Lachnellula</taxon>
    </lineage>
</organism>
<dbReference type="PANTHER" id="PTHR43900:SF3">
    <property type="entry name" value="GLUTATHIONE S-TRANSFERASE RHO"/>
    <property type="match status" value="1"/>
</dbReference>